<name>A0A921ZK39_MANSE</name>
<evidence type="ECO:0000313" key="3">
    <source>
        <dbReference type="Proteomes" id="UP000791440"/>
    </source>
</evidence>
<dbReference type="EMBL" id="JH668623">
    <property type="protein sequence ID" value="KAG6459465.1"/>
    <property type="molecule type" value="Genomic_DNA"/>
</dbReference>
<evidence type="ECO:0000256" key="1">
    <source>
        <dbReference type="SAM" id="Phobius"/>
    </source>
</evidence>
<proteinExistence type="predicted"/>
<dbReference type="EMBL" id="JH668623">
    <property type="protein sequence ID" value="KAG6459463.1"/>
    <property type="molecule type" value="Genomic_DNA"/>
</dbReference>
<feature type="transmembrane region" description="Helical" evidence="1">
    <location>
        <begin position="32"/>
        <end position="50"/>
    </location>
</feature>
<evidence type="ECO:0000313" key="2">
    <source>
        <dbReference type="EMBL" id="KAG6459463.1"/>
    </source>
</evidence>
<gene>
    <name evidence="2" type="ORF">O3G_MSEX011388</name>
</gene>
<keyword evidence="3" id="KW-1185">Reference proteome</keyword>
<reference evidence="2" key="2">
    <citation type="submission" date="2020-12" db="EMBL/GenBank/DDBJ databases">
        <authorList>
            <person name="Kanost M."/>
        </authorList>
    </citation>
    <scope>NUCLEOTIDE SEQUENCE</scope>
</reference>
<dbReference type="EMBL" id="JH668623">
    <property type="protein sequence ID" value="KAG6459464.1"/>
    <property type="molecule type" value="Genomic_DNA"/>
</dbReference>
<dbReference type="Proteomes" id="UP000791440">
    <property type="component" value="Unassembled WGS sequence"/>
</dbReference>
<dbReference type="AlphaFoldDB" id="A0A921ZK39"/>
<sequence length="105" mass="12302">MSFFQLSQNMQSITINCWYSIFLDAYTYSTNYLLFSLMVVITSILLLWIYERPRLYKLIFKRSKHSNILSPMLSNENVGSNYPQTFVTGDIPVHTETSEVTKDNE</sequence>
<keyword evidence="1" id="KW-1133">Transmembrane helix</keyword>
<protein>
    <submittedName>
        <fullName evidence="2">Uncharacterized protein</fullName>
    </submittedName>
</protein>
<reference evidence="2" key="1">
    <citation type="journal article" date="2016" name="Insect Biochem. Mol. Biol.">
        <title>Multifaceted biological insights from a draft genome sequence of the tobacco hornworm moth, Manduca sexta.</title>
        <authorList>
            <person name="Kanost M.R."/>
            <person name="Arrese E.L."/>
            <person name="Cao X."/>
            <person name="Chen Y.R."/>
            <person name="Chellapilla S."/>
            <person name="Goldsmith M.R."/>
            <person name="Grosse-Wilde E."/>
            <person name="Heckel D.G."/>
            <person name="Herndon N."/>
            <person name="Jiang H."/>
            <person name="Papanicolaou A."/>
            <person name="Qu J."/>
            <person name="Soulages J.L."/>
            <person name="Vogel H."/>
            <person name="Walters J."/>
            <person name="Waterhouse R.M."/>
            <person name="Ahn S.J."/>
            <person name="Almeida F.C."/>
            <person name="An C."/>
            <person name="Aqrawi P."/>
            <person name="Bretschneider A."/>
            <person name="Bryant W.B."/>
            <person name="Bucks S."/>
            <person name="Chao H."/>
            <person name="Chevignon G."/>
            <person name="Christen J.M."/>
            <person name="Clarke D.F."/>
            <person name="Dittmer N.T."/>
            <person name="Ferguson L.C.F."/>
            <person name="Garavelou S."/>
            <person name="Gordon K.H.J."/>
            <person name="Gunaratna R.T."/>
            <person name="Han Y."/>
            <person name="Hauser F."/>
            <person name="He Y."/>
            <person name="Heidel-Fischer H."/>
            <person name="Hirsh A."/>
            <person name="Hu Y."/>
            <person name="Jiang H."/>
            <person name="Kalra D."/>
            <person name="Klinner C."/>
            <person name="Konig C."/>
            <person name="Kovar C."/>
            <person name="Kroll A.R."/>
            <person name="Kuwar S.S."/>
            <person name="Lee S.L."/>
            <person name="Lehman R."/>
            <person name="Li K."/>
            <person name="Li Z."/>
            <person name="Liang H."/>
            <person name="Lovelace S."/>
            <person name="Lu Z."/>
            <person name="Mansfield J.H."/>
            <person name="McCulloch K.J."/>
            <person name="Mathew T."/>
            <person name="Morton B."/>
            <person name="Muzny D.M."/>
            <person name="Neunemann D."/>
            <person name="Ongeri F."/>
            <person name="Pauchet Y."/>
            <person name="Pu L.L."/>
            <person name="Pyrousis I."/>
            <person name="Rao X.J."/>
            <person name="Redding A."/>
            <person name="Roesel C."/>
            <person name="Sanchez-Gracia A."/>
            <person name="Schaack S."/>
            <person name="Shukla A."/>
            <person name="Tetreau G."/>
            <person name="Wang Y."/>
            <person name="Xiong G.H."/>
            <person name="Traut W."/>
            <person name="Walsh T.K."/>
            <person name="Worley K.C."/>
            <person name="Wu D."/>
            <person name="Wu W."/>
            <person name="Wu Y.Q."/>
            <person name="Zhang X."/>
            <person name="Zou Z."/>
            <person name="Zucker H."/>
            <person name="Briscoe A.D."/>
            <person name="Burmester T."/>
            <person name="Clem R.J."/>
            <person name="Feyereisen R."/>
            <person name="Grimmelikhuijzen C.J.P."/>
            <person name="Hamodrakas S.J."/>
            <person name="Hansson B.S."/>
            <person name="Huguet E."/>
            <person name="Jermiin L.S."/>
            <person name="Lan Q."/>
            <person name="Lehman H.K."/>
            <person name="Lorenzen M."/>
            <person name="Merzendorfer H."/>
            <person name="Michalopoulos I."/>
            <person name="Morton D.B."/>
            <person name="Muthukrishnan S."/>
            <person name="Oakeshott J.G."/>
            <person name="Palmer W."/>
            <person name="Park Y."/>
            <person name="Passarelli A.L."/>
            <person name="Rozas J."/>
            <person name="Schwartz L.M."/>
            <person name="Smith W."/>
            <person name="Southgate A."/>
            <person name="Vilcinskas A."/>
            <person name="Vogt R."/>
            <person name="Wang P."/>
            <person name="Werren J."/>
            <person name="Yu X.Q."/>
            <person name="Zhou J.J."/>
            <person name="Brown S.J."/>
            <person name="Scherer S.E."/>
            <person name="Richards S."/>
            <person name="Blissard G.W."/>
        </authorList>
    </citation>
    <scope>NUCLEOTIDE SEQUENCE</scope>
</reference>
<comment type="caution">
    <text evidence="2">The sequence shown here is derived from an EMBL/GenBank/DDBJ whole genome shotgun (WGS) entry which is preliminary data.</text>
</comment>
<organism evidence="2 3">
    <name type="scientific">Manduca sexta</name>
    <name type="common">Tobacco hawkmoth</name>
    <name type="synonym">Tobacco hornworm</name>
    <dbReference type="NCBI Taxonomy" id="7130"/>
    <lineage>
        <taxon>Eukaryota</taxon>
        <taxon>Metazoa</taxon>
        <taxon>Ecdysozoa</taxon>
        <taxon>Arthropoda</taxon>
        <taxon>Hexapoda</taxon>
        <taxon>Insecta</taxon>
        <taxon>Pterygota</taxon>
        <taxon>Neoptera</taxon>
        <taxon>Endopterygota</taxon>
        <taxon>Lepidoptera</taxon>
        <taxon>Glossata</taxon>
        <taxon>Ditrysia</taxon>
        <taxon>Bombycoidea</taxon>
        <taxon>Sphingidae</taxon>
        <taxon>Sphinginae</taxon>
        <taxon>Sphingini</taxon>
        <taxon>Manduca</taxon>
    </lineage>
</organism>
<dbReference type="EMBL" id="JH668623">
    <property type="protein sequence ID" value="KAG6459462.1"/>
    <property type="molecule type" value="Genomic_DNA"/>
</dbReference>
<accession>A0A921ZK39</accession>
<keyword evidence="1" id="KW-0812">Transmembrane</keyword>
<keyword evidence="1" id="KW-0472">Membrane</keyword>